<dbReference type="EMBL" id="QGKW02001911">
    <property type="protein sequence ID" value="KAF2565630.1"/>
    <property type="molecule type" value="Genomic_DNA"/>
</dbReference>
<gene>
    <name evidence="8" type="ORF">F2Q68_00027160</name>
</gene>
<dbReference type="InterPro" id="IPR045877">
    <property type="entry name" value="ZFP36-like"/>
</dbReference>
<keyword evidence="3 5" id="KW-0863">Zinc-finger</keyword>
<dbReference type="SUPFAM" id="SSF90229">
    <property type="entry name" value="CCCH zinc finger"/>
    <property type="match status" value="1"/>
</dbReference>
<dbReference type="Gene3D" id="4.10.1000.10">
    <property type="entry name" value="Zinc finger, CCCH-type"/>
    <property type="match status" value="1"/>
</dbReference>
<feature type="domain" description="C3H1-type" evidence="7">
    <location>
        <begin position="32"/>
        <end position="59"/>
    </location>
</feature>
<keyword evidence="1 5" id="KW-0479">Metal-binding</keyword>
<feature type="zinc finger region" description="C3H1-type" evidence="5">
    <location>
        <begin position="32"/>
        <end position="59"/>
    </location>
</feature>
<sequence>MIIRASRRPPGGGGGGIGGGVGSEGKPHPGSNFKTKMCERFAKGNCTFGDRCHFAHGEAELRRSGIA</sequence>
<evidence type="ECO:0000313" key="9">
    <source>
        <dbReference type="Proteomes" id="UP000712281"/>
    </source>
</evidence>
<dbReference type="Pfam" id="PF00642">
    <property type="entry name" value="zf-CCCH"/>
    <property type="match status" value="1"/>
</dbReference>
<keyword evidence="4 5" id="KW-0862">Zinc</keyword>
<dbReference type="FunFam" id="4.10.1000.10:FF:000003">
    <property type="entry name" value="Zinc finger CCCH domain-containing protein"/>
    <property type="match status" value="1"/>
</dbReference>
<dbReference type="InterPro" id="IPR000571">
    <property type="entry name" value="Znf_CCCH"/>
</dbReference>
<dbReference type="AlphaFoldDB" id="A0A8S9I741"/>
<dbReference type="PANTHER" id="PTHR12547">
    <property type="entry name" value="CCCH ZINC FINGER/TIS11-RELATED"/>
    <property type="match status" value="1"/>
</dbReference>
<evidence type="ECO:0000256" key="2">
    <source>
        <dbReference type="ARBA" id="ARBA00022737"/>
    </source>
</evidence>
<protein>
    <recommendedName>
        <fullName evidence="7">C3H1-type domain-containing protein</fullName>
    </recommendedName>
</protein>
<name>A0A8S9I741_BRACR</name>
<accession>A0A8S9I741</accession>
<reference evidence="8" key="1">
    <citation type="submission" date="2019-12" db="EMBL/GenBank/DDBJ databases">
        <title>Genome sequencing and annotation of Brassica cretica.</title>
        <authorList>
            <person name="Studholme D.J."/>
            <person name="Sarris P.F."/>
        </authorList>
    </citation>
    <scope>NUCLEOTIDE SEQUENCE</scope>
    <source>
        <strain evidence="8">PFS-001/15</strain>
        <tissue evidence="8">Leaf</tissue>
    </source>
</reference>
<evidence type="ECO:0000256" key="3">
    <source>
        <dbReference type="ARBA" id="ARBA00022771"/>
    </source>
</evidence>
<dbReference type="PROSITE" id="PS50103">
    <property type="entry name" value="ZF_C3H1"/>
    <property type="match status" value="1"/>
</dbReference>
<dbReference type="GO" id="GO:0008270">
    <property type="term" value="F:zinc ion binding"/>
    <property type="evidence" value="ECO:0007669"/>
    <property type="project" value="UniProtKB-KW"/>
</dbReference>
<proteinExistence type="predicted"/>
<dbReference type="SMART" id="SM00356">
    <property type="entry name" value="ZnF_C3H1"/>
    <property type="match status" value="1"/>
</dbReference>
<evidence type="ECO:0000313" key="8">
    <source>
        <dbReference type="EMBL" id="KAF2565630.1"/>
    </source>
</evidence>
<evidence type="ECO:0000259" key="7">
    <source>
        <dbReference type="PROSITE" id="PS50103"/>
    </source>
</evidence>
<dbReference type="Proteomes" id="UP000712281">
    <property type="component" value="Unassembled WGS sequence"/>
</dbReference>
<organism evidence="8 9">
    <name type="scientific">Brassica cretica</name>
    <name type="common">Mustard</name>
    <dbReference type="NCBI Taxonomy" id="69181"/>
    <lineage>
        <taxon>Eukaryota</taxon>
        <taxon>Viridiplantae</taxon>
        <taxon>Streptophyta</taxon>
        <taxon>Embryophyta</taxon>
        <taxon>Tracheophyta</taxon>
        <taxon>Spermatophyta</taxon>
        <taxon>Magnoliopsida</taxon>
        <taxon>eudicotyledons</taxon>
        <taxon>Gunneridae</taxon>
        <taxon>Pentapetalae</taxon>
        <taxon>rosids</taxon>
        <taxon>malvids</taxon>
        <taxon>Brassicales</taxon>
        <taxon>Brassicaceae</taxon>
        <taxon>Brassiceae</taxon>
        <taxon>Brassica</taxon>
    </lineage>
</organism>
<evidence type="ECO:0000256" key="4">
    <source>
        <dbReference type="ARBA" id="ARBA00022833"/>
    </source>
</evidence>
<evidence type="ECO:0000256" key="6">
    <source>
        <dbReference type="SAM" id="MobiDB-lite"/>
    </source>
</evidence>
<dbReference type="GO" id="GO:0003729">
    <property type="term" value="F:mRNA binding"/>
    <property type="evidence" value="ECO:0007669"/>
    <property type="project" value="InterPro"/>
</dbReference>
<keyword evidence="2" id="KW-0677">Repeat</keyword>
<comment type="caution">
    <text evidence="8">The sequence shown here is derived from an EMBL/GenBank/DDBJ whole genome shotgun (WGS) entry which is preliminary data.</text>
</comment>
<feature type="compositionally biased region" description="Gly residues" evidence="6">
    <location>
        <begin position="10"/>
        <end position="23"/>
    </location>
</feature>
<dbReference type="GO" id="GO:0006355">
    <property type="term" value="P:regulation of DNA-templated transcription"/>
    <property type="evidence" value="ECO:0007669"/>
    <property type="project" value="UniProtKB-ARBA"/>
</dbReference>
<dbReference type="InterPro" id="IPR036855">
    <property type="entry name" value="Znf_CCCH_sf"/>
</dbReference>
<evidence type="ECO:0000256" key="5">
    <source>
        <dbReference type="PROSITE-ProRule" id="PRU00723"/>
    </source>
</evidence>
<feature type="region of interest" description="Disordered" evidence="6">
    <location>
        <begin position="1"/>
        <end position="34"/>
    </location>
</feature>
<evidence type="ECO:0000256" key="1">
    <source>
        <dbReference type="ARBA" id="ARBA00022723"/>
    </source>
</evidence>